<dbReference type="InterPro" id="IPR050227">
    <property type="entry name" value="Rab"/>
</dbReference>
<keyword evidence="4" id="KW-0342">GTP-binding</keyword>
<dbReference type="Pfam" id="PF00071">
    <property type="entry name" value="Ras"/>
    <property type="match status" value="1"/>
</dbReference>
<feature type="domain" description="EF-hand" evidence="7">
    <location>
        <begin position="155"/>
        <end position="187"/>
    </location>
</feature>
<dbReference type="SUPFAM" id="SSF52540">
    <property type="entry name" value="P-loop containing nucleoside triphosphate hydrolases"/>
    <property type="match status" value="1"/>
</dbReference>
<dbReference type="KEGG" id="tng:GSTEN00011363G001"/>
<dbReference type="NCBIfam" id="TIGR00231">
    <property type="entry name" value="small_GTP"/>
    <property type="match status" value="1"/>
</dbReference>
<dbReference type="GO" id="GO:0005525">
    <property type="term" value="F:GTP binding"/>
    <property type="evidence" value="ECO:0007669"/>
    <property type="project" value="UniProtKB-KW"/>
</dbReference>
<evidence type="ECO:0000256" key="5">
    <source>
        <dbReference type="SAM" id="Coils"/>
    </source>
</evidence>
<dbReference type="PROSITE" id="PS00018">
    <property type="entry name" value="EF_HAND_1"/>
    <property type="match status" value="4"/>
</dbReference>
<dbReference type="PROSITE" id="PS50222">
    <property type="entry name" value="EF_HAND_2"/>
    <property type="match status" value="4"/>
</dbReference>
<evidence type="ECO:0000256" key="2">
    <source>
        <dbReference type="ARBA" id="ARBA00022741"/>
    </source>
</evidence>
<gene>
    <name evidence="8" type="ORF">GSTENG00011363001</name>
</gene>
<dbReference type="Pfam" id="PF13499">
    <property type="entry name" value="EF-hand_7"/>
    <property type="match status" value="2"/>
</dbReference>
<reference evidence="8" key="2">
    <citation type="submission" date="2004-02" db="EMBL/GenBank/DDBJ databases">
        <authorList>
            <consortium name="Genoscope"/>
            <consortium name="Whitehead Institute Centre for Genome Research"/>
        </authorList>
    </citation>
    <scope>NUCLEOTIDE SEQUENCE</scope>
</reference>
<feature type="region of interest" description="Disordered" evidence="6">
    <location>
        <begin position="492"/>
        <end position="523"/>
    </location>
</feature>
<feature type="domain" description="EF-hand" evidence="7">
    <location>
        <begin position="9"/>
        <end position="44"/>
    </location>
</feature>
<dbReference type="PROSITE" id="PS51419">
    <property type="entry name" value="RAB"/>
    <property type="match status" value="1"/>
</dbReference>
<dbReference type="PROSITE" id="PS51421">
    <property type="entry name" value="RAS"/>
    <property type="match status" value="1"/>
</dbReference>
<dbReference type="SMART" id="SM00054">
    <property type="entry name" value="EFh"/>
    <property type="match status" value="4"/>
</dbReference>
<feature type="coiled-coil region" evidence="5">
    <location>
        <begin position="365"/>
        <end position="441"/>
    </location>
</feature>
<feature type="coiled-coil region" evidence="5">
    <location>
        <begin position="246"/>
        <end position="283"/>
    </location>
</feature>
<dbReference type="InterPro" id="IPR027417">
    <property type="entry name" value="P-loop_NTPase"/>
</dbReference>
<feature type="compositionally biased region" description="Basic residues" evidence="6">
    <location>
        <begin position="500"/>
        <end position="513"/>
    </location>
</feature>
<proteinExistence type="predicted"/>
<sequence length="774" mass="87298">MASTHRSEEQERRLSLLFHAYDVDSSGRIEKNEFLTLCQELQILPREAAGIFERLDVDRDGTVTLEEFISGFQERGLENRDPAVAEDGGAGSEGKPSVWEGLLASRRTQPSTAGMSAEERERLRSLFHAYDVDHSGQIEKNEFLTICAELQVSTDEAERIFNRLDVDQDGTVTLMEFIGGFHDRYGEVMEADGGEVSVAWLKFENKMGEQAKFIPRSEMAATLYQNLSLTEPRLIPQLENVIMIFVKEIKQQNSEMENLALAIKRAQDQASMQLSEMEEEMDQRIHAAERKTRDQETKKTEAALSELRRNYETEICELQCKIQRMQMVTPSIHLSSTPPSASADTHLCAPQIEEKYKSITVKDESPALKRKIKRVTLENQRLKQELLKSQTTVACLHSEMDSLKTELTDQSITSERDEELMKQFTDERDVLESQIDMLQTANRKLHDTNDGLRASLEKMTRVKLLRYKYLNDSRRDAGRRVSVWLRQQLGPGVETSRTSRTSRRGRCPKRQKTSHCPQSSAGEPESRVWACFSAPQKEDTDSSADLGYMTSEKAYRIVLAGDAAVGKSSFLLRLCKNEFKVSSSATLGESGFPDEDADRGRTACFTAAVGHGRTGKVLSWFRPFIGSCSKPVVILFFPPVRFRSIAKSYFRRADGVLLLYDVTCEKSFLNVREWVDMVEEVCPEDIPIMLVGNKCDMRQAGANSVPTSYGEKLAMTYNTLFCETSAKDGSNTLEAVLHLAREVTKQTALSDKGRCQSLPSLNAPKNKPNFSCCN</sequence>
<feature type="domain" description="EF-hand" evidence="7">
    <location>
        <begin position="51"/>
        <end position="78"/>
    </location>
</feature>
<dbReference type="InterPro" id="IPR005225">
    <property type="entry name" value="Small_GTP-bd"/>
</dbReference>
<dbReference type="PANTHER" id="PTHR47977">
    <property type="entry name" value="RAS-RELATED PROTEIN RAB"/>
    <property type="match status" value="1"/>
</dbReference>
<evidence type="ECO:0000313" key="8">
    <source>
        <dbReference type="EMBL" id="CAF94928.1"/>
    </source>
</evidence>
<dbReference type="PRINTS" id="PR00449">
    <property type="entry name" value="RASTRNSFRMNG"/>
</dbReference>
<dbReference type="EMBL" id="CAAE01013545">
    <property type="protein sequence ID" value="CAF94928.1"/>
    <property type="molecule type" value="Genomic_DNA"/>
</dbReference>
<evidence type="ECO:0000256" key="1">
    <source>
        <dbReference type="ARBA" id="ARBA00022723"/>
    </source>
</evidence>
<dbReference type="GO" id="GO:0005509">
    <property type="term" value="F:calcium ion binding"/>
    <property type="evidence" value="ECO:0007669"/>
    <property type="project" value="InterPro"/>
</dbReference>
<dbReference type="SMART" id="SM00175">
    <property type="entry name" value="RAB"/>
    <property type="match status" value="1"/>
</dbReference>
<keyword evidence="2" id="KW-0547">Nucleotide-binding</keyword>
<dbReference type="Gene3D" id="3.40.50.300">
    <property type="entry name" value="P-loop containing nucleotide triphosphate hydrolases"/>
    <property type="match status" value="1"/>
</dbReference>
<accession>Q4SWQ4</accession>
<keyword evidence="1" id="KW-0479">Metal-binding</keyword>
<dbReference type="CDD" id="cd00154">
    <property type="entry name" value="Rab"/>
    <property type="match status" value="1"/>
</dbReference>
<dbReference type="InterPro" id="IPR002048">
    <property type="entry name" value="EF_hand_dom"/>
</dbReference>
<dbReference type="InterPro" id="IPR001806">
    <property type="entry name" value="Small_GTPase"/>
</dbReference>
<keyword evidence="5" id="KW-0175">Coiled coil</keyword>
<dbReference type="InterPro" id="IPR011992">
    <property type="entry name" value="EF-hand-dom_pair"/>
</dbReference>
<dbReference type="AlphaFoldDB" id="Q4SWQ4"/>
<name>Q4SWQ4_TETNG</name>
<evidence type="ECO:0000256" key="6">
    <source>
        <dbReference type="SAM" id="MobiDB-lite"/>
    </source>
</evidence>
<evidence type="ECO:0000259" key="7">
    <source>
        <dbReference type="PROSITE" id="PS50222"/>
    </source>
</evidence>
<protein>
    <submittedName>
        <fullName evidence="8">Chromosome 12 SCAF13545, whole genome shotgun sequence</fullName>
    </submittedName>
</protein>
<dbReference type="CDD" id="cd00051">
    <property type="entry name" value="EFh"/>
    <property type="match status" value="2"/>
</dbReference>
<keyword evidence="3" id="KW-0106">Calcium</keyword>
<evidence type="ECO:0000256" key="4">
    <source>
        <dbReference type="ARBA" id="ARBA00023134"/>
    </source>
</evidence>
<feature type="domain" description="EF-hand" evidence="7">
    <location>
        <begin position="118"/>
        <end position="153"/>
    </location>
</feature>
<dbReference type="GO" id="GO:0003924">
    <property type="term" value="F:GTPase activity"/>
    <property type="evidence" value="ECO:0007669"/>
    <property type="project" value="InterPro"/>
</dbReference>
<dbReference type="OrthoDB" id="9879408at2759"/>
<dbReference type="Gene3D" id="1.10.238.10">
    <property type="entry name" value="EF-hand"/>
    <property type="match status" value="2"/>
</dbReference>
<evidence type="ECO:0000256" key="3">
    <source>
        <dbReference type="ARBA" id="ARBA00022837"/>
    </source>
</evidence>
<dbReference type="SUPFAM" id="SSF47473">
    <property type="entry name" value="EF-hand"/>
    <property type="match status" value="1"/>
</dbReference>
<dbReference type="SMART" id="SM00174">
    <property type="entry name" value="RHO"/>
    <property type="match status" value="1"/>
</dbReference>
<dbReference type="InterPro" id="IPR018247">
    <property type="entry name" value="EF_Hand_1_Ca_BS"/>
</dbReference>
<organism evidence="8">
    <name type="scientific">Tetraodon nigroviridis</name>
    <name type="common">Spotted green pufferfish</name>
    <name type="synonym">Chelonodon nigroviridis</name>
    <dbReference type="NCBI Taxonomy" id="99883"/>
    <lineage>
        <taxon>Eukaryota</taxon>
        <taxon>Metazoa</taxon>
        <taxon>Chordata</taxon>
        <taxon>Craniata</taxon>
        <taxon>Vertebrata</taxon>
        <taxon>Euteleostomi</taxon>
        <taxon>Actinopterygii</taxon>
        <taxon>Neopterygii</taxon>
        <taxon>Teleostei</taxon>
        <taxon>Neoteleostei</taxon>
        <taxon>Acanthomorphata</taxon>
        <taxon>Eupercaria</taxon>
        <taxon>Tetraodontiformes</taxon>
        <taxon>Tetradontoidea</taxon>
        <taxon>Tetraodontidae</taxon>
        <taxon>Tetraodon</taxon>
    </lineage>
</organism>
<reference evidence="8" key="1">
    <citation type="journal article" date="2004" name="Nature">
        <title>Genome duplication in the teleost fish Tetraodon nigroviridis reveals the early vertebrate proto-karyotype.</title>
        <authorList>
            <person name="Jaillon O."/>
            <person name="Aury J.-M."/>
            <person name="Brunet F."/>
            <person name="Petit J.-L."/>
            <person name="Stange-Thomann N."/>
            <person name="Mauceli E."/>
            <person name="Bouneau L."/>
            <person name="Fischer C."/>
            <person name="Ozouf-Costaz C."/>
            <person name="Bernot A."/>
            <person name="Nicaud S."/>
            <person name="Jaffe D."/>
            <person name="Fisher S."/>
            <person name="Lutfalla G."/>
            <person name="Dossat C."/>
            <person name="Segurens B."/>
            <person name="Dasilva C."/>
            <person name="Salanoubat M."/>
            <person name="Levy M."/>
            <person name="Boudet N."/>
            <person name="Castellano S."/>
            <person name="Anthouard V."/>
            <person name="Jubin C."/>
            <person name="Castelli V."/>
            <person name="Katinka M."/>
            <person name="Vacherie B."/>
            <person name="Biemont C."/>
            <person name="Skalli Z."/>
            <person name="Cattolico L."/>
            <person name="Poulain J."/>
            <person name="De Berardinis V."/>
            <person name="Cruaud C."/>
            <person name="Duprat S."/>
            <person name="Brottier P."/>
            <person name="Coutanceau J.-P."/>
            <person name="Gouzy J."/>
            <person name="Parra G."/>
            <person name="Lardier G."/>
            <person name="Chapple C."/>
            <person name="McKernan K.J."/>
            <person name="McEwan P."/>
            <person name="Bosak S."/>
            <person name="Kellis M."/>
            <person name="Volff J.-N."/>
            <person name="Guigo R."/>
            <person name="Zody M.C."/>
            <person name="Mesirov J."/>
            <person name="Lindblad-Toh K."/>
            <person name="Birren B."/>
            <person name="Nusbaum C."/>
            <person name="Kahn D."/>
            <person name="Robinson-Rechavi M."/>
            <person name="Laudet V."/>
            <person name="Schachter V."/>
            <person name="Quetier F."/>
            <person name="Saurin W."/>
            <person name="Scarpelli C."/>
            <person name="Wincker P."/>
            <person name="Lander E.S."/>
            <person name="Weissenbach J."/>
            <person name="Roest Crollius H."/>
        </authorList>
    </citation>
    <scope>NUCLEOTIDE SEQUENCE [LARGE SCALE GENOMIC DNA]</scope>
</reference>
<dbReference type="SMART" id="SM00173">
    <property type="entry name" value="RAS"/>
    <property type="match status" value="1"/>
</dbReference>